<dbReference type="OrthoDB" id="270009at2759"/>
<dbReference type="InterPro" id="IPR036412">
    <property type="entry name" value="HAD-like_sf"/>
</dbReference>
<accession>A0A813FAP8</accession>
<proteinExistence type="predicted"/>
<dbReference type="NCBIfam" id="TIGR01460">
    <property type="entry name" value="HAD-SF-IIA"/>
    <property type="match status" value="1"/>
</dbReference>
<keyword evidence="3" id="KW-1185">Reference proteome</keyword>
<dbReference type="PANTHER" id="PTHR19288:SF93">
    <property type="entry name" value="FI11325P-RELATED"/>
    <property type="match status" value="1"/>
</dbReference>
<dbReference type="AlphaFoldDB" id="A0A813FAP8"/>
<gene>
    <name evidence="2" type="ORF">PGLA1383_LOCUS28127</name>
</gene>
<dbReference type="Pfam" id="PF13242">
    <property type="entry name" value="Hydrolase_like"/>
    <property type="match status" value="1"/>
</dbReference>
<feature type="non-terminal residue" evidence="2">
    <location>
        <position position="472"/>
    </location>
</feature>
<dbReference type="OMA" id="SWMETIH"/>
<dbReference type="GO" id="GO:0005737">
    <property type="term" value="C:cytoplasm"/>
    <property type="evidence" value="ECO:0007669"/>
    <property type="project" value="TreeGrafter"/>
</dbReference>
<dbReference type="NCBIfam" id="TIGR01456">
    <property type="entry name" value="CECR5"/>
    <property type="match status" value="1"/>
</dbReference>
<dbReference type="Gene3D" id="3.40.50.1000">
    <property type="entry name" value="HAD superfamily/HAD-like"/>
    <property type="match status" value="2"/>
</dbReference>
<reference evidence="2" key="1">
    <citation type="submission" date="2021-02" db="EMBL/GenBank/DDBJ databases">
        <authorList>
            <person name="Dougan E. K."/>
            <person name="Rhodes N."/>
            <person name="Thang M."/>
            <person name="Chan C."/>
        </authorList>
    </citation>
    <scope>NUCLEOTIDE SEQUENCE</scope>
</reference>
<evidence type="ECO:0000313" key="2">
    <source>
        <dbReference type="EMBL" id="CAE8610300.1"/>
    </source>
</evidence>
<dbReference type="Pfam" id="PF13344">
    <property type="entry name" value="Hydrolase_6"/>
    <property type="match status" value="1"/>
</dbReference>
<dbReference type="InterPro" id="IPR023214">
    <property type="entry name" value="HAD_sf"/>
</dbReference>
<sequence length="472" mass="51183">MPTLAFCGRHLLAVFSRSQGACSARAHATLSSRRWGVVLDIDGVLLRGSSPIPGSAEALRMLREADVPFTFMTNGGGMTEERKAAELAERMGEPVDASQMLLAHTPMRDLADRYRNRRVVVVGGKETTAVAQSYGFDFDLGMAVTPAQIAAGTHGIYPQKHLSTPQQSLPPVDVNQAGAPPIEAVLLFYDTSEWGMELQILTDALAGGSPLGSGHGQVAELYAANPDFLWQADYPASRYGMGAYLECLKALWTRRFGTELRVNEFGKPHGSQFQMAQRMLSSVAGTASKDMGRIYMVGDNPAADVRGANRAGGPWRSVMVCTGVYKGGRHSNDLSDPAWRVEPDLRSAVEGLLSMSEEESVLKVTLRRTSQEGEDEEVQVQCLGYWAHWLSNLEPGDKIVVGGAEAAHTAGGGLIWRVVAGVVFVQIIRGGRQAVIHEAELGSFEPPDWFRQPETSRPVQGSYEYWSDSQAG</sequence>
<dbReference type="EMBL" id="CAJNNV010024616">
    <property type="protein sequence ID" value="CAE8610300.1"/>
    <property type="molecule type" value="Genomic_DNA"/>
</dbReference>
<comment type="caution">
    <text evidence="2">The sequence shown here is derived from an EMBL/GenBank/DDBJ whole genome shotgun (WGS) entry which is preliminary data.</text>
</comment>
<dbReference type="SUPFAM" id="SSF56784">
    <property type="entry name" value="HAD-like"/>
    <property type="match status" value="1"/>
</dbReference>
<dbReference type="GO" id="GO:0016791">
    <property type="term" value="F:phosphatase activity"/>
    <property type="evidence" value="ECO:0007669"/>
    <property type="project" value="TreeGrafter"/>
</dbReference>
<feature type="region of interest" description="Disordered" evidence="1">
    <location>
        <begin position="447"/>
        <end position="472"/>
    </location>
</feature>
<organism evidence="2 3">
    <name type="scientific">Polarella glacialis</name>
    <name type="common">Dinoflagellate</name>
    <dbReference type="NCBI Taxonomy" id="89957"/>
    <lineage>
        <taxon>Eukaryota</taxon>
        <taxon>Sar</taxon>
        <taxon>Alveolata</taxon>
        <taxon>Dinophyceae</taxon>
        <taxon>Suessiales</taxon>
        <taxon>Suessiaceae</taxon>
        <taxon>Polarella</taxon>
    </lineage>
</organism>
<name>A0A813FAP8_POLGL</name>
<evidence type="ECO:0000256" key="1">
    <source>
        <dbReference type="SAM" id="MobiDB-lite"/>
    </source>
</evidence>
<dbReference type="PANTHER" id="PTHR19288">
    <property type="entry name" value="4-NITROPHENYLPHOSPHATASE-RELATED"/>
    <property type="match status" value="1"/>
</dbReference>
<dbReference type="InterPro" id="IPR006353">
    <property type="entry name" value="HAD-SF_hydro_IIA_CECR5"/>
</dbReference>
<evidence type="ECO:0000313" key="3">
    <source>
        <dbReference type="Proteomes" id="UP000654075"/>
    </source>
</evidence>
<dbReference type="InterPro" id="IPR006357">
    <property type="entry name" value="HAD-SF_hydro_IIA"/>
</dbReference>
<protein>
    <submittedName>
        <fullName evidence="2">Uncharacterized protein</fullName>
    </submittedName>
</protein>
<dbReference type="Proteomes" id="UP000654075">
    <property type="component" value="Unassembled WGS sequence"/>
</dbReference>